<dbReference type="InterPro" id="IPR003661">
    <property type="entry name" value="HisK_dim/P_dom"/>
</dbReference>
<keyword evidence="5" id="KW-0597">Phosphoprotein</keyword>
<dbReference type="CDD" id="cd06225">
    <property type="entry name" value="HAMP"/>
    <property type="match status" value="1"/>
</dbReference>
<dbReference type="InterPro" id="IPR003594">
    <property type="entry name" value="HATPase_dom"/>
</dbReference>
<feature type="domain" description="Histidine kinase" evidence="15">
    <location>
        <begin position="244"/>
        <end position="458"/>
    </location>
</feature>
<evidence type="ECO:0000256" key="2">
    <source>
        <dbReference type="ARBA" id="ARBA00004651"/>
    </source>
</evidence>
<accession>A0A264W7P3</accession>
<dbReference type="FunFam" id="1.10.287.130:FF:000001">
    <property type="entry name" value="Two-component sensor histidine kinase"/>
    <property type="match status" value="1"/>
</dbReference>
<evidence type="ECO:0000256" key="7">
    <source>
        <dbReference type="ARBA" id="ARBA00022692"/>
    </source>
</evidence>
<keyword evidence="13 14" id="KW-0472">Membrane</keyword>
<evidence type="ECO:0000259" key="16">
    <source>
        <dbReference type="PROSITE" id="PS50885"/>
    </source>
</evidence>
<dbReference type="Pfam" id="PF00512">
    <property type="entry name" value="HisKA"/>
    <property type="match status" value="1"/>
</dbReference>
<dbReference type="SUPFAM" id="SSF55874">
    <property type="entry name" value="ATPase domain of HSP90 chaperone/DNA topoisomerase II/histidine kinase"/>
    <property type="match status" value="1"/>
</dbReference>
<gene>
    <name evidence="17" type="ORF">CF394_01145</name>
</gene>
<dbReference type="PRINTS" id="PR00344">
    <property type="entry name" value="BCTRLSENSOR"/>
</dbReference>
<dbReference type="CDD" id="cd00075">
    <property type="entry name" value="HATPase"/>
    <property type="match status" value="1"/>
</dbReference>
<organism evidence="17 18">
    <name type="scientific">Tetzosporium hominis</name>
    <dbReference type="NCBI Taxonomy" id="2020506"/>
    <lineage>
        <taxon>Bacteria</taxon>
        <taxon>Bacillati</taxon>
        <taxon>Bacillota</taxon>
        <taxon>Bacilli</taxon>
        <taxon>Bacillales</taxon>
        <taxon>Caryophanaceae</taxon>
        <taxon>Tetzosporium</taxon>
    </lineage>
</organism>
<dbReference type="RefSeq" id="WP_094941436.1">
    <property type="nucleotide sequence ID" value="NZ_NOKQ01000134.1"/>
</dbReference>
<dbReference type="InterPro" id="IPR004358">
    <property type="entry name" value="Sig_transdc_His_kin-like_C"/>
</dbReference>
<dbReference type="PANTHER" id="PTHR45528">
    <property type="entry name" value="SENSOR HISTIDINE KINASE CPXA"/>
    <property type="match status" value="1"/>
</dbReference>
<evidence type="ECO:0000256" key="10">
    <source>
        <dbReference type="ARBA" id="ARBA00022840"/>
    </source>
</evidence>
<proteinExistence type="predicted"/>
<dbReference type="SUPFAM" id="SSF158472">
    <property type="entry name" value="HAMP domain-like"/>
    <property type="match status" value="1"/>
</dbReference>
<keyword evidence="4" id="KW-1003">Cell membrane</keyword>
<dbReference type="OrthoDB" id="3436at2"/>
<evidence type="ECO:0000256" key="9">
    <source>
        <dbReference type="ARBA" id="ARBA00022777"/>
    </source>
</evidence>
<dbReference type="InterPro" id="IPR005467">
    <property type="entry name" value="His_kinase_dom"/>
</dbReference>
<sequence>MNRLTTKVWLIFVAAIALIITIITLLSYYFYESIYVQEVQATLEQQAENFVMQAGGEVSPELIEAVDAYNVYSTSEIFAVQNPRELSACLPFEINYNALISGEDRQRLVNGEVLVKRGYESRFDRDVLSVITPIVKDERLNGILYSYVPLSPILNFLQGHLLLVGVSGGFLFIFFALLSRVILHSVLRPLKDLQQATESFEKGDYTARVQAGQTDEIGQLSQAFNRMAEAVESEDTRKKEFLAIVSHELRTPLSSIVGYSHSLERGILPKSSYPEVFSLLSSEAERMKKLTEDLLFVARDEDVSLHPQPLVASDLIQQALKIMQPRIQEKQMTTLVNADDSLIIWADEAAVLQMLLNVLDNAVNYSPSEKAIYIRLKEQSEFAVFEIEDEGPGIPAEHLPHVTERFYRVNKARSRDDGGSGLGLTIVQNFVEASNGTLTIESAETGGTRIQIALPLWKEE</sequence>
<keyword evidence="7 14" id="KW-0812">Transmembrane</keyword>
<dbReference type="InterPro" id="IPR036097">
    <property type="entry name" value="HisK_dim/P_sf"/>
</dbReference>
<dbReference type="PROSITE" id="PS50109">
    <property type="entry name" value="HIS_KIN"/>
    <property type="match status" value="1"/>
</dbReference>
<dbReference type="Gene3D" id="6.10.340.10">
    <property type="match status" value="1"/>
</dbReference>
<dbReference type="InterPro" id="IPR050398">
    <property type="entry name" value="HssS/ArlS-like"/>
</dbReference>
<dbReference type="SMART" id="SM00388">
    <property type="entry name" value="HisKA"/>
    <property type="match status" value="1"/>
</dbReference>
<dbReference type="GO" id="GO:0005524">
    <property type="term" value="F:ATP binding"/>
    <property type="evidence" value="ECO:0007669"/>
    <property type="project" value="UniProtKB-KW"/>
</dbReference>
<evidence type="ECO:0000259" key="15">
    <source>
        <dbReference type="PROSITE" id="PS50109"/>
    </source>
</evidence>
<dbReference type="SMART" id="SM00387">
    <property type="entry name" value="HATPase_c"/>
    <property type="match status" value="1"/>
</dbReference>
<dbReference type="Pfam" id="PF00672">
    <property type="entry name" value="HAMP"/>
    <property type="match status" value="1"/>
</dbReference>
<dbReference type="SUPFAM" id="SSF47384">
    <property type="entry name" value="Homodimeric domain of signal transducing histidine kinase"/>
    <property type="match status" value="1"/>
</dbReference>
<dbReference type="EMBL" id="NOKQ01000134">
    <property type="protein sequence ID" value="OZS79057.1"/>
    <property type="molecule type" value="Genomic_DNA"/>
</dbReference>
<evidence type="ECO:0000256" key="11">
    <source>
        <dbReference type="ARBA" id="ARBA00022989"/>
    </source>
</evidence>
<evidence type="ECO:0000256" key="8">
    <source>
        <dbReference type="ARBA" id="ARBA00022741"/>
    </source>
</evidence>
<reference evidence="17 18" key="1">
    <citation type="submission" date="2017-07" db="EMBL/GenBank/DDBJ databases">
        <title>Tetzosporium hominis gen.nov. sp.nov.</title>
        <authorList>
            <person name="Tetz G."/>
            <person name="Tetz V."/>
        </authorList>
    </citation>
    <scope>NUCLEOTIDE SEQUENCE [LARGE SCALE GENOMIC DNA]</scope>
    <source>
        <strain evidence="17 18">VT-49</strain>
    </source>
</reference>
<dbReference type="EC" id="2.7.13.3" evidence="3"/>
<protein>
    <recommendedName>
        <fullName evidence="3">histidine kinase</fullName>
        <ecNumber evidence="3">2.7.13.3</ecNumber>
    </recommendedName>
</protein>
<evidence type="ECO:0000256" key="12">
    <source>
        <dbReference type="ARBA" id="ARBA00023012"/>
    </source>
</evidence>
<comment type="catalytic activity">
    <reaction evidence="1">
        <text>ATP + protein L-histidine = ADP + protein N-phospho-L-histidine.</text>
        <dbReference type="EC" id="2.7.13.3"/>
    </reaction>
</comment>
<dbReference type="PANTHER" id="PTHR45528:SF1">
    <property type="entry name" value="SENSOR HISTIDINE KINASE CPXA"/>
    <property type="match status" value="1"/>
</dbReference>
<evidence type="ECO:0000256" key="6">
    <source>
        <dbReference type="ARBA" id="ARBA00022679"/>
    </source>
</evidence>
<evidence type="ECO:0000313" key="18">
    <source>
        <dbReference type="Proteomes" id="UP000217065"/>
    </source>
</evidence>
<feature type="transmembrane region" description="Helical" evidence="14">
    <location>
        <begin position="161"/>
        <end position="183"/>
    </location>
</feature>
<keyword evidence="11 14" id="KW-1133">Transmembrane helix</keyword>
<name>A0A264W7P3_9BACL</name>
<dbReference type="CDD" id="cd00082">
    <property type="entry name" value="HisKA"/>
    <property type="match status" value="1"/>
</dbReference>
<keyword evidence="6" id="KW-0808">Transferase</keyword>
<feature type="domain" description="HAMP" evidence="16">
    <location>
        <begin position="184"/>
        <end position="236"/>
    </location>
</feature>
<comment type="caution">
    <text evidence="17">The sequence shown here is derived from an EMBL/GenBank/DDBJ whole genome shotgun (WGS) entry which is preliminary data.</text>
</comment>
<evidence type="ECO:0000256" key="3">
    <source>
        <dbReference type="ARBA" id="ARBA00012438"/>
    </source>
</evidence>
<keyword evidence="8" id="KW-0547">Nucleotide-binding</keyword>
<dbReference type="Pfam" id="PF02518">
    <property type="entry name" value="HATPase_c"/>
    <property type="match status" value="1"/>
</dbReference>
<dbReference type="Gene3D" id="1.10.287.130">
    <property type="match status" value="1"/>
</dbReference>
<dbReference type="SMART" id="SM00304">
    <property type="entry name" value="HAMP"/>
    <property type="match status" value="1"/>
</dbReference>
<dbReference type="GO" id="GO:0000155">
    <property type="term" value="F:phosphorelay sensor kinase activity"/>
    <property type="evidence" value="ECO:0007669"/>
    <property type="project" value="InterPro"/>
</dbReference>
<evidence type="ECO:0000313" key="17">
    <source>
        <dbReference type="EMBL" id="OZS79057.1"/>
    </source>
</evidence>
<keyword evidence="18" id="KW-1185">Reference proteome</keyword>
<dbReference type="Gene3D" id="3.30.565.10">
    <property type="entry name" value="Histidine kinase-like ATPase, C-terminal domain"/>
    <property type="match status" value="1"/>
</dbReference>
<evidence type="ECO:0000256" key="14">
    <source>
        <dbReference type="SAM" id="Phobius"/>
    </source>
</evidence>
<dbReference type="Proteomes" id="UP000217065">
    <property type="component" value="Unassembled WGS sequence"/>
</dbReference>
<dbReference type="InterPro" id="IPR036890">
    <property type="entry name" value="HATPase_C_sf"/>
</dbReference>
<dbReference type="InterPro" id="IPR003660">
    <property type="entry name" value="HAMP_dom"/>
</dbReference>
<keyword evidence="9" id="KW-0418">Kinase</keyword>
<dbReference type="AlphaFoldDB" id="A0A264W7P3"/>
<feature type="transmembrane region" description="Helical" evidence="14">
    <location>
        <begin position="9"/>
        <end position="31"/>
    </location>
</feature>
<keyword evidence="10" id="KW-0067">ATP-binding</keyword>
<dbReference type="FunFam" id="3.30.565.10:FF:000006">
    <property type="entry name" value="Sensor histidine kinase WalK"/>
    <property type="match status" value="1"/>
</dbReference>
<dbReference type="GO" id="GO:0005886">
    <property type="term" value="C:plasma membrane"/>
    <property type="evidence" value="ECO:0007669"/>
    <property type="project" value="UniProtKB-SubCell"/>
</dbReference>
<evidence type="ECO:0000256" key="4">
    <source>
        <dbReference type="ARBA" id="ARBA00022475"/>
    </source>
</evidence>
<comment type="subcellular location">
    <subcellularLocation>
        <location evidence="2">Cell membrane</location>
        <topology evidence="2">Multi-pass membrane protein</topology>
    </subcellularLocation>
</comment>
<dbReference type="PROSITE" id="PS50885">
    <property type="entry name" value="HAMP"/>
    <property type="match status" value="1"/>
</dbReference>
<evidence type="ECO:0000256" key="5">
    <source>
        <dbReference type="ARBA" id="ARBA00022553"/>
    </source>
</evidence>
<evidence type="ECO:0000256" key="1">
    <source>
        <dbReference type="ARBA" id="ARBA00000085"/>
    </source>
</evidence>
<keyword evidence="12" id="KW-0902">Two-component regulatory system</keyword>
<evidence type="ECO:0000256" key="13">
    <source>
        <dbReference type="ARBA" id="ARBA00023136"/>
    </source>
</evidence>